<evidence type="ECO:0000256" key="4">
    <source>
        <dbReference type="ARBA" id="ARBA00022801"/>
    </source>
</evidence>
<keyword evidence="6 7" id="KW-0511">Multifunctional enzyme</keyword>
<evidence type="ECO:0000256" key="6">
    <source>
        <dbReference type="ARBA" id="ARBA00023268"/>
    </source>
</evidence>
<dbReference type="SUPFAM" id="SSF81301">
    <property type="entry name" value="Nucleotidyltransferase"/>
    <property type="match status" value="1"/>
</dbReference>
<evidence type="ECO:0000313" key="11">
    <source>
        <dbReference type="Proteomes" id="UP001229244"/>
    </source>
</evidence>
<feature type="domain" description="ACT" evidence="8">
    <location>
        <begin position="855"/>
        <end position="932"/>
    </location>
</feature>
<dbReference type="NCBIfam" id="NF003467">
    <property type="entry name" value="PRK05092.1"/>
    <property type="match status" value="1"/>
</dbReference>
<dbReference type="InterPro" id="IPR043519">
    <property type="entry name" value="NT_sf"/>
</dbReference>
<dbReference type="InterPro" id="IPR045865">
    <property type="entry name" value="ACT-like_dom_sf"/>
</dbReference>
<evidence type="ECO:0000256" key="5">
    <source>
        <dbReference type="ARBA" id="ARBA00022842"/>
    </source>
</evidence>
<dbReference type="InterPro" id="IPR002934">
    <property type="entry name" value="Polymerase_NTP_transf_dom"/>
</dbReference>
<dbReference type="PANTHER" id="PTHR47320">
    <property type="entry name" value="BIFUNCTIONAL URIDYLYLTRANSFERASE/URIDYLYL-REMOVING ENZYME"/>
    <property type="match status" value="1"/>
</dbReference>
<protein>
    <recommendedName>
        <fullName evidence="7">Bifunctional uridylyltransferase/uridylyl-removing enzyme</fullName>
        <shortName evidence="7">UTase/UR</shortName>
    </recommendedName>
    <alternativeName>
        <fullName evidence="7">Bifunctional [protein-PII] modification enzyme</fullName>
    </alternativeName>
    <alternativeName>
        <fullName evidence="7">Bifunctional nitrogen sensor protein</fullName>
    </alternativeName>
    <domain>
        <recommendedName>
            <fullName evidence="7">[Protein-PII] uridylyltransferase</fullName>
            <shortName evidence="7">PII uridylyltransferase</shortName>
            <shortName evidence="7">UTase</shortName>
            <ecNumber evidence="7">2.7.7.59</ecNumber>
        </recommendedName>
    </domain>
    <domain>
        <recommendedName>
            <fullName evidence="7">[Protein-PII]-UMP uridylyl-removing enzyme</fullName>
            <shortName evidence="7">UR</shortName>
            <ecNumber evidence="7">3.1.4.-</ecNumber>
        </recommendedName>
    </domain>
</protein>
<dbReference type="SUPFAM" id="SSF81891">
    <property type="entry name" value="Poly A polymerase C-terminal region-like"/>
    <property type="match status" value="1"/>
</dbReference>
<dbReference type="Gene3D" id="1.10.3090.10">
    <property type="entry name" value="cca-adding enzyme, domain 2"/>
    <property type="match status" value="1"/>
</dbReference>
<dbReference type="NCBIfam" id="TIGR01693">
    <property type="entry name" value="UTase_glnD"/>
    <property type="match status" value="1"/>
</dbReference>
<dbReference type="Pfam" id="PF08335">
    <property type="entry name" value="GlnD_UR_UTase"/>
    <property type="match status" value="1"/>
</dbReference>
<dbReference type="EC" id="3.1.4.-" evidence="7"/>
<reference evidence="10" key="1">
    <citation type="submission" date="2023-07" db="EMBL/GenBank/DDBJ databases">
        <title>Genomic Encyclopedia of Type Strains, Phase IV (KMG-IV): sequencing the most valuable type-strain genomes for metagenomic binning, comparative biology and taxonomic classification.</title>
        <authorList>
            <person name="Goeker M."/>
        </authorList>
    </citation>
    <scope>NUCLEOTIDE SEQUENCE</scope>
    <source>
        <strain evidence="10">DSM 21202</strain>
    </source>
</reference>
<dbReference type="EC" id="2.7.7.59" evidence="7"/>
<dbReference type="InterPro" id="IPR003607">
    <property type="entry name" value="HD/PDEase_dom"/>
</dbReference>
<comment type="cofactor">
    <cofactor evidence="7">
        <name>Mg(2+)</name>
        <dbReference type="ChEBI" id="CHEBI:18420"/>
    </cofactor>
</comment>
<comment type="similarity">
    <text evidence="7">Belongs to the GlnD family.</text>
</comment>
<evidence type="ECO:0000259" key="9">
    <source>
        <dbReference type="PROSITE" id="PS51831"/>
    </source>
</evidence>
<dbReference type="PANTHER" id="PTHR47320:SF1">
    <property type="entry name" value="BIFUNCTIONAL URIDYLYLTRANSFERASE_URIDYLYL-REMOVING ENZYME"/>
    <property type="match status" value="1"/>
</dbReference>
<dbReference type="Pfam" id="PF01842">
    <property type="entry name" value="ACT"/>
    <property type="match status" value="1"/>
</dbReference>
<dbReference type="InterPro" id="IPR006674">
    <property type="entry name" value="HD_domain"/>
</dbReference>
<evidence type="ECO:0000256" key="7">
    <source>
        <dbReference type="HAMAP-Rule" id="MF_00277"/>
    </source>
</evidence>
<accession>A0AAE3VL63</accession>
<dbReference type="CDD" id="cd04900">
    <property type="entry name" value="ACT_UUR-like_1"/>
    <property type="match status" value="1"/>
</dbReference>
<gene>
    <name evidence="7" type="primary">glnD</name>
    <name evidence="10" type="ORF">J2S73_000153</name>
</gene>
<dbReference type="Proteomes" id="UP001229244">
    <property type="component" value="Unassembled WGS sequence"/>
</dbReference>
<evidence type="ECO:0000256" key="3">
    <source>
        <dbReference type="ARBA" id="ARBA00022737"/>
    </source>
</evidence>
<feature type="region of interest" description="Uridylyltransferase" evidence="7">
    <location>
        <begin position="1"/>
        <end position="385"/>
    </location>
</feature>
<evidence type="ECO:0000256" key="2">
    <source>
        <dbReference type="ARBA" id="ARBA00022695"/>
    </source>
</evidence>
<dbReference type="GO" id="GO:0008773">
    <property type="term" value="F:[protein-PII] uridylyltransferase activity"/>
    <property type="evidence" value="ECO:0007669"/>
    <property type="project" value="UniProtKB-UniRule"/>
</dbReference>
<keyword evidence="4 7" id="KW-0378">Hydrolase</keyword>
<comment type="domain">
    <text evidence="7">Has four distinct domains: an N-terminal nucleotidyltransferase (NT) domain responsible for UTase activity, a central HD domain that encodes UR activity, and two C-terminal ACT domains that seem to have a role in glutamine sensing.</text>
</comment>
<dbReference type="Gene3D" id="3.30.70.260">
    <property type="match status" value="1"/>
</dbReference>
<keyword evidence="5 7" id="KW-0460">Magnesium</keyword>
<dbReference type="InterPro" id="IPR010043">
    <property type="entry name" value="UTase/UR"/>
</dbReference>
<feature type="domain" description="ACT" evidence="8">
    <location>
        <begin position="744"/>
        <end position="826"/>
    </location>
</feature>
<comment type="catalytic activity">
    <reaction evidence="7">
        <text>[protein-PII]-uridylyl-L-tyrosine + H2O = [protein-PII]-L-tyrosine + UMP + H(+)</text>
        <dbReference type="Rhea" id="RHEA:48600"/>
        <dbReference type="Rhea" id="RHEA-COMP:12147"/>
        <dbReference type="Rhea" id="RHEA-COMP:12148"/>
        <dbReference type="ChEBI" id="CHEBI:15377"/>
        <dbReference type="ChEBI" id="CHEBI:15378"/>
        <dbReference type="ChEBI" id="CHEBI:46858"/>
        <dbReference type="ChEBI" id="CHEBI:57865"/>
        <dbReference type="ChEBI" id="CHEBI:90602"/>
    </reaction>
</comment>
<dbReference type="AlphaFoldDB" id="A0AAE3VL63"/>
<evidence type="ECO:0000313" key="10">
    <source>
        <dbReference type="EMBL" id="MDQ0313716.1"/>
    </source>
</evidence>
<keyword evidence="3" id="KW-0677">Repeat</keyword>
<dbReference type="Pfam" id="PF01909">
    <property type="entry name" value="NTP_transf_2"/>
    <property type="match status" value="1"/>
</dbReference>
<dbReference type="PROSITE" id="PS51831">
    <property type="entry name" value="HD"/>
    <property type="match status" value="1"/>
</dbReference>
<organism evidence="10 11">
    <name type="scientific">Amorphus orientalis</name>
    <dbReference type="NCBI Taxonomy" id="649198"/>
    <lineage>
        <taxon>Bacteria</taxon>
        <taxon>Pseudomonadati</taxon>
        <taxon>Pseudomonadota</taxon>
        <taxon>Alphaproteobacteria</taxon>
        <taxon>Hyphomicrobiales</taxon>
        <taxon>Amorphaceae</taxon>
        <taxon>Amorphus</taxon>
    </lineage>
</organism>
<dbReference type="CDD" id="cd00077">
    <property type="entry name" value="HDc"/>
    <property type="match status" value="1"/>
</dbReference>
<comment type="catalytic activity">
    <reaction evidence="7">
        <text>[protein-PII]-L-tyrosine + UTP = [protein-PII]-uridylyl-L-tyrosine + diphosphate</text>
        <dbReference type="Rhea" id="RHEA:13673"/>
        <dbReference type="Rhea" id="RHEA-COMP:12147"/>
        <dbReference type="Rhea" id="RHEA-COMP:12148"/>
        <dbReference type="ChEBI" id="CHEBI:33019"/>
        <dbReference type="ChEBI" id="CHEBI:46398"/>
        <dbReference type="ChEBI" id="CHEBI:46858"/>
        <dbReference type="ChEBI" id="CHEBI:90602"/>
        <dbReference type="EC" id="2.7.7.59"/>
    </reaction>
</comment>
<dbReference type="HAMAP" id="MF_00277">
    <property type="entry name" value="PII_uridylyl_transf"/>
    <property type="match status" value="1"/>
</dbReference>
<comment type="activity regulation">
    <text evidence="7">Uridylyltransferase (UTase) activity is inhibited by glutamine, while glutamine activates uridylyl-removing (UR) activity.</text>
</comment>
<dbReference type="InterPro" id="IPR002912">
    <property type="entry name" value="ACT_dom"/>
</dbReference>
<dbReference type="InterPro" id="IPR013546">
    <property type="entry name" value="PII_UdlTrfase/GS_AdlTrfase"/>
</dbReference>
<dbReference type="GO" id="GO:0006808">
    <property type="term" value="P:regulation of nitrogen utilization"/>
    <property type="evidence" value="ECO:0007669"/>
    <property type="project" value="UniProtKB-UniRule"/>
</dbReference>
<dbReference type="EMBL" id="JAUSUL010000001">
    <property type="protein sequence ID" value="MDQ0313716.1"/>
    <property type="molecule type" value="Genomic_DNA"/>
</dbReference>
<dbReference type="CDD" id="cd05401">
    <property type="entry name" value="NT_GlnE_GlnD_like"/>
    <property type="match status" value="1"/>
</dbReference>
<evidence type="ECO:0000256" key="1">
    <source>
        <dbReference type="ARBA" id="ARBA00022679"/>
    </source>
</evidence>
<proteinExistence type="inferred from homology"/>
<feature type="domain" description="HD" evidence="9">
    <location>
        <begin position="504"/>
        <end position="626"/>
    </location>
</feature>
<comment type="caution">
    <text evidence="10">The sequence shown here is derived from an EMBL/GenBank/DDBJ whole genome shotgun (WGS) entry which is preliminary data.</text>
</comment>
<comment type="function">
    <text evidence="7">Modifies, by uridylylation and deuridylylation, the PII regulatory proteins (GlnB and homologs), in response to the nitrogen status of the cell that GlnD senses through the glutamine level. Under low glutamine levels, catalyzes the conversion of the PII proteins and UTP to PII-UMP and PPi, while under higher glutamine levels, GlnD hydrolyzes PII-UMP to PII and UMP (deuridylylation). Thus, controls uridylylation state and activity of the PII proteins, and plays an important role in the regulation of nitrogen metabolism.</text>
</comment>
<dbReference type="SUPFAM" id="SSF81593">
    <property type="entry name" value="Nucleotidyltransferase substrate binding subunit/domain"/>
    <property type="match status" value="1"/>
</dbReference>
<dbReference type="CDD" id="cd04899">
    <property type="entry name" value="ACT_ACR-UUR-like_2"/>
    <property type="match status" value="1"/>
</dbReference>
<dbReference type="Pfam" id="PF01966">
    <property type="entry name" value="HD"/>
    <property type="match status" value="1"/>
</dbReference>
<evidence type="ECO:0000259" key="8">
    <source>
        <dbReference type="PROSITE" id="PS51671"/>
    </source>
</evidence>
<dbReference type="GO" id="GO:0008081">
    <property type="term" value="F:phosphoric diester hydrolase activity"/>
    <property type="evidence" value="ECO:0007669"/>
    <property type="project" value="UniProtKB-UniRule"/>
</dbReference>
<dbReference type="SMART" id="SM00471">
    <property type="entry name" value="HDc"/>
    <property type="match status" value="1"/>
</dbReference>
<sequence length="935" mass="105389">MVTLADTPTTKRIRQGPQAVLDREALTERLVERIREDKGKWETARSDVLAIVREERDAAMSRIEALLAEDGGGLLCAQRIAKLHDDLIAAVSQVIVSYAYPADNPSSAERIAIVAVGGYGRGTLAPGSDIDLLFLFPYKQTGWVESVIEAVLYLLWDLGLTVGHATRSVEDCIRMARSDMTVRTAVLESRFLWGDEELAEELVQKFDSSVVRGSAAEFISAKLAERDERHRRQGRSRYLVEPNVKEGKGGLRDLNTLFWIAKYFFRVRTGEELVSLGVLTRADYRLFRKCEDFLWAVRCHLHFLTGRHEERLSFDLQREIAVRLGYTSHPGLRDVERFMKHYFLVAKDVGDLTRIFCSALEEDQVKQAPRLNRFLRTMRHGKSRAIRGTKDFVIDHNRINVADPEVFSRDPVNLIRVFYLADKHDLAFHPDAMTLIRRSLKLINAALREDEEANRLFLELLSSKNDPETILRRMNEAGVLGRFVTEFGRIVAMMQFNMYHHYTVDEHLIRTIGILADIEAGRLEADHPLATSLIPTIQNRRLLYVAVFLHDIAKGRPEDHSILGAKIARKLCPRFGLSPSETETVAWLIEVHLFMSSTAQSRDLGDPKTISDFAEIVQSPERLKLLAILTEADIAAVGPGVWNGWKAQLLRVLYDETEPRLAGGHSRMSREQRVAAAQSALRAALPDWPDDAMDAYVVRHYAPYWLRVDLADKIAHAGLIKDADDNDRRFASDVVTDGDSGVTRLTVFAPDHPRLLSAIFGSCSVAGANIVDAQIFTTSDGFALDTIAVTRQFADDEDEKRRADRILAMIDRSLGGQEKLPDKVEQRIRKKGGPKPFRIETEVLLHNGWSDNHTVLEVSGLDRPGLLYDLTREISDLNLNITSAHVATFGERVVDVFYVTDLVGHKISNGQRQNRIKRRLVSVFNGDARRGQAAA</sequence>
<keyword evidence="1 7" id="KW-0808">Transferase</keyword>
<name>A0AAE3VL63_9HYPH</name>
<keyword evidence="11" id="KW-1185">Reference proteome</keyword>
<dbReference type="PROSITE" id="PS51671">
    <property type="entry name" value="ACT"/>
    <property type="match status" value="2"/>
</dbReference>
<dbReference type="RefSeq" id="WP_306883513.1">
    <property type="nucleotide sequence ID" value="NZ_JAUSUL010000001.1"/>
</dbReference>
<dbReference type="PIRSF" id="PIRSF006288">
    <property type="entry name" value="PII_uridyltransf"/>
    <property type="match status" value="1"/>
</dbReference>
<dbReference type="SUPFAM" id="SSF55021">
    <property type="entry name" value="ACT-like"/>
    <property type="match status" value="2"/>
</dbReference>
<keyword evidence="2 7" id="KW-0548">Nucleotidyltransferase</keyword>
<dbReference type="Gene3D" id="3.30.460.10">
    <property type="entry name" value="Beta Polymerase, domain 2"/>
    <property type="match status" value="1"/>
</dbReference>
<comment type="caution">
    <text evidence="7">Lacks conserved residue(s) required for the propagation of feature annotation.</text>
</comment>